<dbReference type="EMBL" id="MHCU01000041">
    <property type="protein sequence ID" value="OGY27298.1"/>
    <property type="molecule type" value="Genomic_DNA"/>
</dbReference>
<feature type="compositionally biased region" description="Low complexity" evidence="1">
    <location>
        <begin position="120"/>
        <end position="133"/>
    </location>
</feature>
<protein>
    <submittedName>
        <fullName evidence="2">Uncharacterized protein</fullName>
    </submittedName>
</protein>
<proteinExistence type="predicted"/>
<evidence type="ECO:0000313" key="2">
    <source>
        <dbReference type="EMBL" id="OGY27298.1"/>
    </source>
</evidence>
<name>A0A1G1WHU5_9BACT</name>
<evidence type="ECO:0000313" key="3">
    <source>
        <dbReference type="Proteomes" id="UP000176645"/>
    </source>
</evidence>
<evidence type="ECO:0000256" key="1">
    <source>
        <dbReference type="SAM" id="MobiDB-lite"/>
    </source>
</evidence>
<dbReference type="Proteomes" id="UP000176645">
    <property type="component" value="Unassembled WGS sequence"/>
</dbReference>
<accession>A0A1G1WHU5</accession>
<gene>
    <name evidence="2" type="ORF">A2Z42_03550</name>
</gene>
<organism evidence="2 3">
    <name type="scientific">Candidatus Woykebacteria bacterium RBG_19FT_COMBO_43_10</name>
    <dbReference type="NCBI Taxonomy" id="1802598"/>
    <lineage>
        <taxon>Bacteria</taxon>
        <taxon>Candidatus Woykeibacteriota</taxon>
    </lineage>
</organism>
<comment type="caution">
    <text evidence="2">The sequence shown here is derived from an EMBL/GenBank/DDBJ whole genome shotgun (WGS) entry which is preliminary data.</text>
</comment>
<sequence length="201" mass="21758">MSFWQNLFGNSSDKFQILEDRLTFHEQNSEQNLHTTHPHLKGIFDKHGVNLRNIRKHTPKIAAAAAVLGAFLAIPYLIGHPTQTTPREQPAQTGQVAKPALGQESESPAPLVGGPEAAGVQVNQPNNVPVSQTPTPPSAQDDQSKSHGHIYGRSYLAPPKEHGLHDLGLHKGEDIGKGRAQAPGPHPQDIEVRHPVKGENS</sequence>
<feature type="compositionally biased region" description="Basic and acidic residues" evidence="1">
    <location>
        <begin position="188"/>
        <end position="201"/>
    </location>
</feature>
<reference evidence="2 3" key="1">
    <citation type="journal article" date="2016" name="Nat. Commun.">
        <title>Thousands of microbial genomes shed light on interconnected biogeochemical processes in an aquifer system.</title>
        <authorList>
            <person name="Anantharaman K."/>
            <person name="Brown C.T."/>
            <person name="Hug L.A."/>
            <person name="Sharon I."/>
            <person name="Castelle C.J."/>
            <person name="Probst A.J."/>
            <person name="Thomas B.C."/>
            <person name="Singh A."/>
            <person name="Wilkins M.J."/>
            <person name="Karaoz U."/>
            <person name="Brodie E.L."/>
            <person name="Williams K.H."/>
            <person name="Hubbard S.S."/>
            <person name="Banfield J.F."/>
        </authorList>
    </citation>
    <scope>NUCLEOTIDE SEQUENCE [LARGE SCALE GENOMIC DNA]</scope>
</reference>
<feature type="compositionally biased region" description="Polar residues" evidence="1">
    <location>
        <begin position="83"/>
        <end position="95"/>
    </location>
</feature>
<dbReference type="AlphaFoldDB" id="A0A1G1WHU5"/>
<feature type="region of interest" description="Disordered" evidence="1">
    <location>
        <begin position="83"/>
        <end position="201"/>
    </location>
</feature>
<feature type="compositionally biased region" description="Basic and acidic residues" evidence="1">
    <location>
        <begin position="159"/>
        <end position="177"/>
    </location>
</feature>